<reference evidence="1 2" key="1">
    <citation type="journal article" date="2017" name="DNA Res.">
        <title>Complete genome sequence and expression profile of the commercial lytic enzyme producer Lysobacter enzymogenes M497-1.</title>
        <authorList>
            <person name="Takami H."/>
            <person name="Toyoda A."/>
            <person name="Uchiyama I."/>
            <person name="Itoh T."/>
            <person name="Takaki Y."/>
            <person name="Arai W."/>
            <person name="Nishi S."/>
            <person name="Kawai M."/>
            <person name="Shinya K."/>
            <person name="Ikeda H."/>
        </authorList>
    </citation>
    <scope>NUCLEOTIDE SEQUENCE [LARGE SCALE GENOMIC DNA]</scope>
    <source>
        <strain evidence="1 2">M497-1</strain>
    </source>
</reference>
<dbReference type="AlphaFoldDB" id="A0AAU9ARP9"/>
<evidence type="ECO:0000313" key="2">
    <source>
        <dbReference type="Proteomes" id="UP000218824"/>
    </source>
</evidence>
<sequence>MPLIVKSGPRLIEPLSTLEAHDVQPEVTSDELDFLEAHAK</sequence>
<accession>A0AAU9ARP9</accession>
<dbReference type="KEGG" id="lem:LEN_2667"/>
<protein>
    <submittedName>
        <fullName evidence="1">Uncharacterized protein</fullName>
    </submittedName>
</protein>
<organism evidence="1 2">
    <name type="scientific">Lysobacter enzymogenes</name>
    <dbReference type="NCBI Taxonomy" id="69"/>
    <lineage>
        <taxon>Bacteria</taxon>
        <taxon>Pseudomonadati</taxon>
        <taxon>Pseudomonadota</taxon>
        <taxon>Gammaproteobacteria</taxon>
        <taxon>Lysobacterales</taxon>
        <taxon>Lysobacteraceae</taxon>
        <taxon>Lysobacter</taxon>
    </lineage>
</organism>
<evidence type="ECO:0000313" key="1">
    <source>
        <dbReference type="EMBL" id="BAV98154.1"/>
    </source>
</evidence>
<dbReference type="EMBL" id="AP014940">
    <property type="protein sequence ID" value="BAV98154.1"/>
    <property type="molecule type" value="Genomic_DNA"/>
</dbReference>
<proteinExistence type="predicted"/>
<name>A0AAU9ARP9_LYSEN</name>
<dbReference type="Proteomes" id="UP000218824">
    <property type="component" value="Chromosome"/>
</dbReference>
<gene>
    <name evidence="1" type="ORF">LEN_2667</name>
</gene>